<reference evidence="2" key="1">
    <citation type="journal article" date="2020" name="mSystems">
        <title>Genome- and Community-Level Interaction Insights into Carbon Utilization and Element Cycling Functions of Hydrothermarchaeota in Hydrothermal Sediment.</title>
        <authorList>
            <person name="Zhou Z."/>
            <person name="Liu Y."/>
            <person name="Xu W."/>
            <person name="Pan J."/>
            <person name="Luo Z.H."/>
            <person name="Li M."/>
        </authorList>
    </citation>
    <scope>NUCLEOTIDE SEQUENCE [LARGE SCALE GENOMIC DNA]</scope>
    <source>
        <strain evidence="2">SpSt-1217</strain>
    </source>
</reference>
<keyword evidence="1" id="KW-0812">Transmembrane</keyword>
<sequence length="215" mass="23909">MEITIIDRIILLLTGVVALYLVYSFYNEYNTDKTEKRYNLWYIAAFAVLFIAGLLTALFGFNVLAFAFIKIVATIIPFGIVLGLVREYYPKYYRYYLVFLIIGFILISLATTGILQTRTVYPVFHAIAGLTIFFLPFLATRAKLAPAKFIWVGVGGALIGIGGLALASLGFGQPLLGIFTSELVFTILAPILLLMSISFAMGFDKGLKINKIRFI</sequence>
<feature type="transmembrane region" description="Helical" evidence="1">
    <location>
        <begin position="183"/>
        <end position="203"/>
    </location>
</feature>
<organism evidence="2">
    <name type="scientific">Mariniphaga anaerophila</name>
    <dbReference type="NCBI Taxonomy" id="1484053"/>
    <lineage>
        <taxon>Bacteria</taxon>
        <taxon>Pseudomonadati</taxon>
        <taxon>Bacteroidota</taxon>
        <taxon>Bacteroidia</taxon>
        <taxon>Marinilabiliales</taxon>
        <taxon>Prolixibacteraceae</taxon>
        <taxon>Mariniphaga</taxon>
    </lineage>
</organism>
<gene>
    <name evidence="2" type="ORF">ENN90_09500</name>
</gene>
<feature type="transmembrane region" description="Helical" evidence="1">
    <location>
        <begin position="6"/>
        <end position="26"/>
    </location>
</feature>
<evidence type="ECO:0000313" key="2">
    <source>
        <dbReference type="EMBL" id="HDR51832.1"/>
    </source>
</evidence>
<proteinExistence type="predicted"/>
<accession>A0A831PM21</accession>
<keyword evidence="1" id="KW-0472">Membrane</keyword>
<keyword evidence="1" id="KW-1133">Transmembrane helix</keyword>
<comment type="caution">
    <text evidence="2">The sequence shown here is derived from an EMBL/GenBank/DDBJ whole genome shotgun (WGS) entry which is preliminary data.</text>
</comment>
<protein>
    <submittedName>
        <fullName evidence="2">Uncharacterized protein</fullName>
    </submittedName>
</protein>
<feature type="transmembrane region" description="Helical" evidence="1">
    <location>
        <begin position="150"/>
        <end position="171"/>
    </location>
</feature>
<dbReference type="Proteomes" id="UP000886047">
    <property type="component" value="Unassembled WGS sequence"/>
</dbReference>
<evidence type="ECO:0000256" key="1">
    <source>
        <dbReference type="SAM" id="Phobius"/>
    </source>
</evidence>
<feature type="transmembrane region" description="Helical" evidence="1">
    <location>
        <begin position="38"/>
        <end position="59"/>
    </location>
</feature>
<feature type="transmembrane region" description="Helical" evidence="1">
    <location>
        <begin position="92"/>
        <end position="114"/>
    </location>
</feature>
<feature type="transmembrane region" description="Helical" evidence="1">
    <location>
        <begin position="65"/>
        <end position="85"/>
    </location>
</feature>
<dbReference type="EMBL" id="DSDK01000509">
    <property type="protein sequence ID" value="HDR51832.1"/>
    <property type="molecule type" value="Genomic_DNA"/>
</dbReference>
<dbReference type="AlphaFoldDB" id="A0A831PM21"/>
<name>A0A831PM21_9BACT</name>
<feature type="transmembrane region" description="Helical" evidence="1">
    <location>
        <begin position="120"/>
        <end position="138"/>
    </location>
</feature>